<dbReference type="Proteomes" id="UP000177876">
    <property type="component" value="Unassembled WGS sequence"/>
</dbReference>
<organism evidence="9 10">
    <name type="scientific">Candidatus Solincola sediminis</name>
    <dbReference type="NCBI Taxonomy" id="1797199"/>
    <lineage>
        <taxon>Bacteria</taxon>
        <taxon>Bacillati</taxon>
        <taxon>Actinomycetota</taxon>
        <taxon>Candidatus Geothermincolia</taxon>
        <taxon>Candidatus Geothermincolales</taxon>
        <taxon>Candidatus Geothermincolaceae</taxon>
        <taxon>Candidatus Solincola</taxon>
    </lineage>
</organism>
<dbReference type="GO" id="GO:0005524">
    <property type="term" value="F:ATP binding"/>
    <property type="evidence" value="ECO:0007669"/>
    <property type="project" value="UniProtKB-UniRule"/>
</dbReference>
<dbReference type="GO" id="GO:0004329">
    <property type="term" value="F:formate-tetrahydrofolate ligase activity"/>
    <property type="evidence" value="ECO:0007669"/>
    <property type="project" value="UniProtKB-UniRule"/>
</dbReference>
<evidence type="ECO:0000256" key="4">
    <source>
        <dbReference type="ARBA" id="ARBA00022741"/>
    </source>
</evidence>
<name>A0A1F2WGZ2_9ACTN</name>
<evidence type="ECO:0000256" key="2">
    <source>
        <dbReference type="ARBA" id="ARBA00022563"/>
    </source>
</evidence>
<dbReference type="NCBIfam" id="NF010030">
    <property type="entry name" value="PRK13505.1"/>
    <property type="match status" value="1"/>
</dbReference>
<gene>
    <name evidence="8" type="primary">fhs</name>
    <name evidence="9" type="ORF">A2Y75_03125</name>
</gene>
<evidence type="ECO:0000256" key="6">
    <source>
        <dbReference type="ARBA" id="ARBA00049033"/>
    </source>
</evidence>
<evidence type="ECO:0000313" key="9">
    <source>
        <dbReference type="EMBL" id="OFW56128.1"/>
    </source>
</evidence>
<feature type="binding site" evidence="8">
    <location>
        <begin position="67"/>
        <end position="74"/>
    </location>
    <ligand>
        <name>ATP</name>
        <dbReference type="ChEBI" id="CHEBI:30616"/>
    </ligand>
</feature>
<dbReference type="HAMAP" id="MF_01543">
    <property type="entry name" value="FTHFS"/>
    <property type="match status" value="1"/>
</dbReference>
<keyword evidence="2 8" id="KW-0554">One-carbon metabolism</keyword>
<comment type="caution">
    <text evidence="9">The sequence shown here is derived from an EMBL/GenBank/DDBJ whole genome shotgun (WGS) entry which is preliminary data.</text>
</comment>
<evidence type="ECO:0000256" key="5">
    <source>
        <dbReference type="ARBA" id="ARBA00022840"/>
    </source>
</evidence>
<accession>A0A1F2WGZ2</accession>
<dbReference type="CDD" id="cd00477">
    <property type="entry name" value="FTHFS"/>
    <property type="match status" value="1"/>
</dbReference>
<dbReference type="Gene3D" id="3.10.410.10">
    <property type="entry name" value="Formyltetrahydrofolate synthetase, domain 3"/>
    <property type="match status" value="1"/>
</dbReference>
<protein>
    <recommendedName>
        <fullName evidence="8">Formate--tetrahydrofolate ligase</fullName>
        <ecNumber evidence="8">6.3.4.3</ecNumber>
    </recommendedName>
    <alternativeName>
        <fullName evidence="8">Formyltetrahydrofolate synthetase</fullName>
        <shortName evidence="8">FHS</shortName>
        <shortName evidence="8">FTHFS</shortName>
    </alternativeName>
</protein>
<dbReference type="Gene3D" id="3.30.1510.10">
    <property type="entry name" value="Domain 2, N(10)-formyltetrahydrofolate synthetase"/>
    <property type="match status" value="1"/>
</dbReference>
<dbReference type="AlphaFoldDB" id="A0A1F2WGZ2"/>
<dbReference type="InterPro" id="IPR000559">
    <property type="entry name" value="Formate_THF_ligase"/>
</dbReference>
<keyword evidence="4 8" id="KW-0547">Nucleotide-binding</keyword>
<dbReference type="Gene3D" id="3.40.50.300">
    <property type="entry name" value="P-loop containing nucleotide triphosphate hydrolases"/>
    <property type="match status" value="1"/>
</dbReference>
<dbReference type="InterPro" id="IPR020628">
    <property type="entry name" value="Formate_THF_ligase_CS"/>
</dbReference>
<dbReference type="FunFam" id="3.30.1510.10:FF:000001">
    <property type="entry name" value="Formate--tetrahydrofolate ligase"/>
    <property type="match status" value="1"/>
</dbReference>
<evidence type="ECO:0000256" key="1">
    <source>
        <dbReference type="ARBA" id="ARBA00004777"/>
    </source>
</evidence>
<evidence type="ECO:0000313" key="10">
    <source>
        <dbReference type="Proteomes" id="UP000177876"/>
    </source>
</evidence>
<dbReference type="GO" id="GO:0035999">
    <property type="term" value="P:tetrahydrofolate interconversion"/>
    <property type="evidence" value="ECO:0007669"/>
    <property type="project" value="UniProtKB-UniRule"/>
</dbReference>
<evidence type="ECO:0000256" key="7">
    <source>
        <dbReference type="ARBA" id="ARBA00061363"/>
    </source>
</evidence>
<dbReference type="Pfam" id="PF01268">
    <property type="entry name" value="FTHFS"/>
    <property type="match status" value="1"/>
</dbReference>
<reference evidence="9 10" key="1">
    <citation type="journal article" date="2016" name="Nat. Commun.">
        <title>Thousands of microbial genomes shed light on interconnected biogeochemical processes in an aquifer system.</title>
        <authorList>
            <person name="Anantharaman K."/>
            <person name="Brown C.T."/>
            <person name="Hug L.A."/>
            <person name="Sharon I."/>
            <person name="Castelle C.J."/>
            <person name="Probst A.J."/>
            <person name="Thomas B.C."/>
            <person name="Singh A."/>
            <person name="Wilkins M.J."/>
            <person name="Karaoz U."/>
            <person name="Brodie E.L."/>
            <person name="Williams K.H."/>
            <person name="Hubbard S.S."/>
            <person name="Banfield J.F."/>
        </authorList>
    </citation>
    <scope>NUCLEOTIDE SEQUENCE [LARGE SCALE GENOMIC DNA]</scope>
</reference>
<keyword evidence="5 8" id="KW-0067">ATP-binding</keyword>
<dbReference type="EC" id="6.3.4.3" evidence="8"/>
<dbReference type="SUPFAM" id="SSF52540">
    <property type="entry name" value="P-loop containing nucleoside triphosphate hydrolases"/>
    <property type="match status" value="1"/>
</dbReference>
<evidence type="ECO:0000256" key="8">
    <source>
        <dbReference type="HAMAP-Rule" id="MF_01543"/>
    </source>
</evidence>
<evidence type="ECO:0000256" key="3">
    <source>
        <dbReference type="ARBA" id="ARBA00022598"/>
    </source>
</evidence>
<comment type="pathway">
    <text evidence="1 8">One-carbon metabolism; tetrahydrofolate interconversion.</text>
</comment>
<dbReference type="STRING" id="1797197.A2Y75_03125"/>
<keyword evidence="3 8" id="KW-0436">Ligase</keyword>
<sequence>MVPSDLEIAQAAVLQPIIDIAKKMGLSEDEIDFYGKYKAKIDFVEVLDRLKDRPNGKYIDVTAITPTPLGEGKTVTSIGLTESMAKIGKNVVLALREPSLGPVFGIKGGAAGGGYSQVVPMEDLNLHFTGDIHAVGVANNLLAAMIDTSILLKNPLNIDPLTISWRRVQDISDRALRDIAIGLGGRENGYPRQTGFDISVASEVMAILALAKDLKDLRERLGRIVIGYSYDGKPVTAEELKAAGAMTVLLKEALKPNLIQTLEGNPCIMHAGPFANIAHGNNSIVADLVALKCGDYVITESGFGADMGAEKMMDIKCRYSGVTPDCVVITATIRALKMHGGAFEARPGKKLDEELVKKENMPALEEGTGNLVKQIENMKLFGVPVVVTINRRTTDTDAEIALVKKLADAAGVSACVPIDVWAKGGEGGKEAAEAIVAACDEPKNFKFLYEDNASIKEKIEAIATKIYGADGVDYAPLAEQKIKQFTEAGFDILPICMAKTHLSLSHDPNLKGVPKNYRLPVRDIRPSIGAGFLYPLCGEMKTMPGLPSHPAAMDVDIDENGKTLGLF</sequence>
<comment type="similarity">
    <text evidence="7 8">Belongs to the formate--tetrahydrofolate ligase family.</text>
</comment>
<comment type="catalytic activity">
    <reaction evidence="6 8">
        <text>(6S)-5,6,7,8-tetrahydrofolate + formate + ATP = (6R)-10-formyltetrahydrofolate + ADP + phosphate</text>
        <dbReference type="Rhea" id="RHEA:20221"/>
        <dbReference type="ChEBI" id="CHEBI:15740"/>
        <dbReference type="ChEBI" id="CHEBI:30616"/>
        <dbReference type="ChEBI" id="CHEBI:43474"/>
        <dbReference type="ChEBI" id="CHEBI:57453"/>
        <dbReference type="ChEBI" id="CHEBI:195366"/>
        <dbReference type="ChEBI" id="CHEBI:456216"/>
        <dbReference type="EC" id="6.3.4.3"/>
    </reaction>
</comment>
<dbReference type="EMBL" id="MELK01000048">
    <property type="protein sequence ID" value="OFW56128.1"/>
    <property type="molecule type" value="Genomic_DNA"/>
</dbReference>
<dbReference type="FunFam" id="3.10.410.10:FF:000001">
    <property type="entry name" value="Putative formate--tetrahydrofolate ligase"/>
    <property type="match status" value="1"/>
</dbReference>
<proteinExistence type="inferred from homology"/>
<dbReference type="PROSITE" id="PS00721">
    <property type="entry name" value="FTHFS_1"/>
    <property type="match status" value="1"/>
</dbReference>
<dbReference type="InterPro" id="IPR027417">
    <property type="entry name" value="P-loop_NTPase"/>
</dbReference>
<dbReference type="UniPathway" id="UPA00193"/>